<evidence type="ECO:0000256" key="2">
    <source>
        <dbReference type="SAM" id="MobiDB-lite"/>
    </source>
</evidence>
<dbReference type="PANTHER" id="PTHR14469">
    <property type="entry name" value="SARCOMA ANTIGEN NY-SAR-23"/>
    <property type="match status" value="1"/>
</dbReference>
<accession>A0A6J0UTL6</accession>
<dbReference type="PANTHER" id="PTHR14469:SF0">
    <property type="entry name" value="FAMILY WITH SEQUENCE SIMILARITY 113"/>
    <property type="match status" value="1"/>
</dbReference>
<evidence type="ECO:0000256" key="1">
    <source>
        <dbReference type="ARBA" id="ARBA00037957"/>
    </source>
</evidence>
<dbReference type="RefSeq" id="XP_072858253.1">
    <property type="nucleotide sequence ID" value="XM_073002152.1"/>
</dbReference>
<keyword evidence="3" id="KW-1185">Reference proteome</keyword>
<sequence>MMDHHHLPLGSIHDFSSKEAQQLLHNKFVVVMGDSIFRSVYKDLVYILQTDEMLGLSQLKYKGEETFAGDHRVEFNGLGNGSNYREVRQYRTDHHLVRFYFITRVYSAYMESVLEDFKKGLETELIPDVLIIGSCLWDLNRYQDNFPTEPPIPKALREYRQNLEKFFEKLSDLLPSSCLIIWTTATPLSQNTYGSIFKGVKKNSTPKDVIEANFYSACLASCYKLDILDLHFSFRFLEQHHCRDGVHWNHWVHRCITKLLLTHMAEAWGVELEKRELDPSAAPVPSPPENPEHWHSTPEHPWARGMPRRWSSPGPPPLFRQITSDRNSTWPTEVHGQGPQQNGLGLGHEAPWSQANSLEGNPPQSVSYSGASSDRFEEQTETQFHWERTSTIGDSYFQQDASYGSCAAESYRYDPGPQPYGGQMGLSNHPPYQPWAFYGPPDGSGYPQGSHPGEVGSSDGHAFCDRPAEGGGCEQMFSHAPSHLGNDGSLPGSDADVSYYGLDYPISLNATFPPYNGWNGNGPVDGEESGQGWWPPPDEIGPDLFLPPRLLNLDVPATPFRRPRRRAHSAHSLRGRRGSSSRSRRRQRRPQNAS</sequence>
<feature type="region of interest" description="Disordered" evidence="2">
    <location>
        <begin position="554"/>
        <end position="594"/>
    </location>
</feature>
<gene>
    <name evidence="4 5 6 7 8 9 10 11 12" type="primary">LOC110086604</name>
</gene>
<feature type="compositionally biased region" description="Polar residues" evidence="2">
    <location>
        <begin position="353"/>
        <end position="372"/>
    </location>
</feature>
<evidence type="ECO:0000313" key="9">
    <source>
        <dbReference type="RefSeq" id="XP_072858254.1"/>
    </source>
</evidence>
<reference evidence="4 5" key="1">
    <citation type="submission" date="2025-05" db="UniProtKB">
        <authorList>
            <consortium name="RefSeq"/>
        </authorList>
    </citation>
    <scope>IDENTIFICATION</scope>
</reference>
<dbReference type="OrthoDB" id="9975373at2759"/>
<feature type="region of interest" description="Disordered" evidence="2">
    <location>
        <begin position="519"/>
        <end position="541"/>
    </location>
</feature>
<evidence type="ECO:0000313" key="4">
    <source>
        <dbReference type="RefSeq" id="XP_020663287.2"/>
    </source>
</evidence>
<dbReference type="RefSeq" id="XP_072858256.1">
    <property type="nucleotide sequence ID" value="XM_073002155.1"/>
</dbReference>
<dbReference type="SUPFAM" id="SSF52266">
    <property type="entry name" value="SGNH hydrolase"/>
    <property type="match status" value="1"/>
</dbReference>
<dbReference type="KEGG" id="pvt:110086604"/>
<evidence type="ECO:0000313" key="5">
    <source>
        <dbReference type="RefSeq" id="XP_020663288.2"/>
    </source>
</evidence>
<proteinExistence type="inferred from homology"/>
<dbReference type="RefSeq" id="XP_072858251.1">
    <property type="nucleotide sequence ID" value="XM_073002150.1"/>
</dbReference>
<dbReference type="Proteomes" id="UP001652642">
    <property type="component" value="Chromosome 5"/>
</dbReference>
<comment type="similarity">
    <text evidence="1">Belongs to the PC-esterase family.</text>
</comment>
<feature type="compositionally biased region" description="Basic and acidic residues" evidence="2">
    <location>
        <begin position="290"/>
        <end position="302"/>
    </location>
</feature>
<evidence type="ECO:0000313" key="8">
    <source>
        <dbReference type="RefSeq" id="XP_072858253.1"/>
    </source>
</evidence>
<feature type="compositionally biased region" description="Basic residues" evidence="2">
    <location>
        <begin position="561"/>
        <end position="594"/>
    </location>
</feature>
<dbReference type="RefSeq" id="XP_072858257.1">
    <property type="nucleotide sequence ID" value="XM_073002156.1"/>
</dbReference>
<dbReference type="RefSeq" id="XP_020663290.2">
    <property type="nucleotide sequence ID" value="XM_020807631.2"/>
</dbReference>
<dbReference type="AlphaFoldDB" id="A0A6J0UTL6"/>
<name>A0A6J0UTL6_9SAUR</name>
<dbReference type="Gene3D" id="3.40.50.1110">
    <property type="entry name" value="SGNH hydrolase"/>
    <property type="match status" value="1"/>
</dbReference>
<dbReference type="RefSeq" id="XP_020663287.2">
    <property type="nucleotide sequence ID" value="XM_020807628.2"/>
</dbReference>
<evidence type="ECO:0000313" key="12">
    <source>
        <dbReference type="RefSeq" id="XP_072858257.1"/>
    </source>
</evidence>
<dbReference type="GeneID" id="110086604"/>
<organism evidence="3 5">
    <name type="scientific">Pogona vitticeps</name>
    <name type="common">central bearded dragon</name>
    <dbReference type="NCBI Taxonomy" id="103695"/>
    <lineage>
        <taxon>Eukaryota</taxon>
        <taxon>Metazoa</taxon>
        <taxon>Chordata</taxon>
        <taxon>Craniata</taxon>
        <taxon>Vertebrata</taxon>
        <taxon>Euteleostomi</taxon>
        <taxon>Lepidosauria</taxon>
        <taxon>Squamata</taxon>
        <taxon>Bifurcata</taxon>
        <taxon>Unidentata</taxon>
        <taxon>Episquamata</taxon>
        <taxon>Toxicofera</taxon>
        <taxon>Iguania</taxon>
        <taxon>Acrodonta</taxon>
        <taxon>Agamidae</taxon>
        <taxon>Amphibolurinae</taxon>
        <taxon>Pogona</taxon>
    </lineage>
</organism>
<protein>
    <recommendedName>
        <fullName evidence="13">PC-esterase domain-containing protein 1B-like</fullName>
    </recommendedName>
</protein>
<evidence type="ECO:0000313" key="6">
    <source>
        <dbReference type="RefSeq" id="XP_020663290.2"/>
    </source>
</evidence>
<evidence type="ECO:0000313" key="10">
    <source>
        <dbReference type="RefSeq" id="XP_072858255.1"/>
    </source>
</evidence>
<evidence type="ECO:0000313" key="7">
    <source>
        <dbReference type="RefSeq" id="XP_072858251.1"/>
    </source>
</evidence>
<feature type="compositionally biased region" description="Polar residues" evidence="2">
    <location>
        <begin position="321"/>
        <end position="331"/>
    </location>
</feature>
<dbReference type="RefSeq" id="XP_020663288.2">
    <property type="nucleotide sequence ID" value="XM_020807629.2"/>
</dbReference>
<dbReference type="RefSeq" id="XP_072858255.1">
    <property type="nucleotide sequence ID" value="XM_073002154.1"/>
</dbReference>
<dbReference type="RefSeq" id="XP_072858254.1">
    <property type="nucleotide sequence ID" value="XM_073002153.1"/>
</dbReference>
<feature type="region of interest" description="Disordered" evidence="2">
    <location>
        <begin position="278"/>
        <end position="378"/>
    </location>
</feature>
<evidence type="ECO:0000313" key="11">
    <source>
        <dbReference type="RefSeq" id="XP_072858256.1"/>
    </source>
</evidence>
<dbReference type="InterPro" id="IPR036514">
    <property type="entry name" value="SGNH_hydro_sf"/>
</dbReference>
<evidence type="ECO:0008006" key="13">
    <source>
        <dbReference type="Google" id="ProtNLM"/>
    </source>
</evidence>
<evidence type="ECO:0000313" key="3">
    <source>
        <dbReference type="Proteomes" id="UP001652642"/>
    </source>
</evidence>